<evidence type="ECO:0000256" key="1">
    <source>
        <dbReference type="ARBA" id="ARBA00000428"/>
    </source>
</evidence>
<keyword evidence="7 9" id="KW-0408">Iron</keyword>
<keyword evidence="5 9" id="KW-0223">Dioxygenase</keyword>
<feature type="site" description="May play a role in metal incorporation in vivo" evidence="9">
    <location>
        <position position="91"/>
    </location>
</feature>
<feature type="binding site" evidence="9">
    <location>
        <position position="138"/>
    </location>
    <ligand>
        <name>Fe(2+)</name>
        <dbReference type="ChEBI" id="CHEBI:29033"/>
    </ligand>
</feature>
<dbReference type="GO" id="GO:0010308">
    <property type="term" value="F:acireductone dioxygenase (Ni2+-requiring) activity"/>
    <property type="evidence" value="ECO:0007669"/>
    <property type="project" value="UniProtKB-UniRule"/>
</dbReference>
<dbReference type="HAMAP" id="MF_01682">
    <property type="entry name" value="Salvage_MtnD"/>
    <property type="match status" value="1"/>
</dbReference>
<dbReference type="Proteomes" id="UP001324634">
    <property type="component" value="Chromosome"/>
</dbReference>
<dbReference type="Pfam" id="PF03079">
    <property type="entry name" value="ARD"/>
    <property type="match status" value="1"/>
</dbReference>
<comment type="cofactor">
    <cofactor evidence="9">
        <name>Ni(2+)</name>
        <dbReference type="ChEBI" id="CHEBI:49786"/>
    </cofactor>
    <text evidence="9">Binds 1 nickel ion per monomer.</text>
</comment>
<dbReference type="InterPro" id="IPR011051">
    <property type="entry name" value="RmlC_Cupin_sf"/>
</dbReference>
<comment type="catalytic activity">
    <reaction evidence="9">
        <text>1,2-dihydroxy-5-(methylsulfanyl)pent-1-en-3-one + O2 = 3-(methylsulfanyl)propanoate + CO + formate + 2 H(+)</text>
        <dbReference type="Rhea" id="RHEA:14161"/>
        <dbReference type="ChEBI" id="CHEBI:15378"/>
        <dbReference type="ChEBI" id="CHEBI:15379"/>
        <dbReference type="ChEBI" id="CHEBI:15740"/>
        <dbReference type="ChEBI" id="CHEBI:17245"/>
        <dbReference type="ChEBI" id="CHEBI:49016"/>
        <dbReference type="ChEBI" id="CHEBI:49252"/>
        <dbReference type="EC" id="1.13.11.53"/>
    </reaction>
</comment>
<dbReference type="InterPro" id="IPR004313">
    <property type="entry name" value="ARD"/>
</dbReference>
<evidence type="ECO:0000256" key="8">
    <source>
        <dbReference type="ARBA" id="ARBA00023167"/>
    </source>
</evidence>
<dbReference type="GO" id="GO:0019284">
    <property type="term" value="P:L-methionine salvage from S-adenosylmethionine"/>
    <property type="evidence" value="ECO:0007669"/>
    <property type="project" value="InterPro"/>
</dbReference>
<evidence type="ECO:0000256" key="4">
    <source>
        <dbReference type="ARBA" id="ARBA00022723"/>
    </source>
</evidence>
<dbReference type="RefSeq" id="WP_321393646.1">
    <property type="nucleotide sequence ID" value="NZ_CP139487.1"/>
</dbReference>
<evidence type="ECO:0000256" key="9">
    <source>
        <dbReference type="HAMAP-Rule" id="MF_01682"/>
    </source>
</evidence>
<feature type="binding site" evidence="9">
    <location>
        <position position="138"/>
    </location>
    <ligand>
        <name>Ni(2+)</name>
        <dbReference type="ChEBI" id="CHEBI:49786"/>
    </ligand>
</feature>
<dbReference type="GO" id="GO:0010309">
    <property type="term" value="F:acireductone dioxygenase [iron(II)-requiring] activity"/>
    <property type="evidence" value="ECO:0007669"/>
    <property type="project" value="UniProtKB-UniRule"/>
</dbReference>
<dbReference type="GO" id="GO:0005506">
    <property type="term" value="F:iron ion binding"/>
    <property type="evidence" value="ECO:0007669"/>
    <property type="project" value="UniProtKB-UniRule"/>
</dbReference>
<feature type="site" description="Important to generate the dianion" evidence="9">
    <location>
        <position position="100"/>
    </location>
</feature>
<keyword evidence="6 9" id="KW-0560">Oxidoreductase</keyword>
<dbReference type="CDD" id="cd02232">
    <property type="entry name" value="cupin_ARD"/>
    <property type="match status" value="1"/>
</dbReference>
<dbReference type="InterPro" id="IPR014710">
    <property type="entry name" value="RmlC-like_jellyroll"/>
</dbReference>
<keyword evidence="11" id="KW-1185">Reference proteome</keyword>
<dbReference type="AlphaFoldDB" id="A0AAX4HMY1"/>
<comment type="subunit">
    <text evidence="9">Monomer.</text>
</comment>
<keyword evidence="2 9" id="KW-0533">Nickel</keyword>
<dbReference type="EC" id="1.13.11.53" evidence="9"/>
<feature type="binding site" evidence="9">
    <location>
        <position position="94"/>
    </location>
    <ligand>
        <name>Ni(2+)</name>
        <dbReference type="ChEBI" id="CHEBI:49786"/>
    </ligand>
</feature>
<name>A0AAX4HMY1_9BACT</name>
<evidence type="ECO:0000256" key="2">
    <source>
        <dbReference type="ARBA" id="ARBA00022596"/>
    </source>
</evidence>
<comment type="similarity">
    <text evidence="9">Belongs to the acireductone dioxygenase (ARD) family.</text>
</comment>
<feature type="binding site" evidence="9">
    <location>
        <position position="92"/>
    </location>
    <ligand>
        <name>Ni(2+)</name>
        <dbReference type="ChEBI" id="CHEBI:49786"/>
    </ligand>
</feature>
<feature type="binding site" evidence="9">
    <location>
        <position position="94"/>
    </location>
    <ligand>
        <name>Fe(2+)</name>
        <dbReference type="ChEBI" id="CHEBI:29033"/>
    </ligand>
</feature>
<feature type="site" description="May play a role in transmitting local conformational changes" evidence="9">
    <location>
        <position position="97"/>
    </location>
</feature>
<evidence type="ECO:0000256" key="3">
    <source>
        <dbReference type="ARBA" id="ARBA00022605"/>
    </source>
</evidence>
<accession>A0AAX4HMY1</accession>
<keyword evidence="3 9" id="KW-0028">Amino-acid biosynthesis</keyword>
<feature type="binding site" evidence="9">
    <location>
        <position position="98"/>
    </location>
    <ligand>
        <name>Fe(2+)</name>
        <dbReference type="ChEBI" id="CHEBI:29033"/>
    </ligand>
</feature>
<reference evidence="10 11" key="1">
    <citation type="submission" date="2023-11" db="EMBL/GenBank/DDBJ databases">
        <title>Peredibacter starrii A3.12.</title>
        <authorList>
            <person name="Mitchell R.J."/>
        </authorList>
    </citation>
    <scope>NUCLEOTIDE SEQUENCE [LARGE SCALE GENOMIC DNA]</scope>
    <source>
        <strain evidence="10 11">A3.12</strain>
    </source>
</reference>
<comment type="catalytic activity">
    <reaction evidence="1 9">
        <text>1,2-dihydroxy-5-(methylsulfanyl)pent-1-en-3-one + O2 = 4-methylsulfanyl-2-oxobutanoate + formate + 2 H(+)</text>
        <dbReference type="Rhea" id="RHEA:24504"/>
        <dbReference type="ChEBI" id="CHEBI:15378"/>
        <dbReference type="ChEBI" id="CHEBI:15379"/>
        <dbReference type="ChEBI" id="CHEBI:15740"/>
        <dbReference type="ChEBI" id="CHEBI:16723"/>
        <dbReference type="ChEBI" id="CHEBI:49252"/>
        <dbReference type="EC" id="1.13.11.54"/>
    </reaction>
</comment>
<sequence length="175" mass="20467">MAVLTLLDPERKEIRDPKDIKTFMNDRGIIFEQWQASLPLKDSDSQETILKAYEHELGPYMKKHGYQSADVINVHKDTPNVEAIRAKFLNEHTHSEDEVRFFVDGEGQFFFHLADRQEVFKLLCEKGDFISVPKGYTHWFDLAPKYHVKAIRVFQTPEGWVASYTNSGKEQKYNQ</sequence>
<dbReference type="GO" id="GO:0019509">
    <property type="term" value="P:L-methionine salvage from methylthioadenosine"/>
    <property type="evidence" value="ECO:0007669"/>
    <property type="project" value="UniProtKB-UniRule"/>
</dbReference>
<evidence type="ECO:0000256" key="5">
    <source>
        <dbReference type="ARBA" id="ARBA00022964"/>
    </source>
</evidence>
<organism evidence="10 11">
    <name type="scientific">Peredibacter starrii</name>
    <dbReference type="NCBI Taxonomy" id="28202"/>
    <lineage>
        <taxon>Bacteria</taxon>
        <taxon>Pseudomonadati</taxon>
        <taxon>Bdellovibrionota</taxon>
        <taxon>Bacteriovoracia</taxon>
        <taxon>Bacteriovoracales</taxon>
        <taxon>Bacteriovoracaceae</taxon>
        <taxon>Peredibacter</taxon>
    </lineage>
</organism>
<protein>
    <recommendedName>
        <fullName evidence="9">Acireductone dioxygenase</fullName>
    </recommendedName>
    <alternativeName>
        <fullName evidence="9">1,2-dihydroxy-3-keto-5-methylthiopentene dioxygenase</fullName>
        <shortName evidence="9">DHK-MTPene dioxygenase</shortName>
    </alternativeName>
    <alternativeName>
        <fullName evidence="9">Acireductone dioxygenase (Fe(2+)-requiring)</fullName>
        <shortName evidence="9">ARD'</shortName>
        <shortName evidence="9">Fe-ARD</shortName>
        <ecNumber evidence="9">1.13.11.54</ecNumber>
    </alternativeName>
    <alternativeName>
        <fullName evidence="9">Acireductone dioxygenase (Ni(2+)-requiring)</fullName>
        <shortName evidence="9">ARD</shortName>
        <shortName evidence="9">Ni-ARD</shortName>
        <ecNumber evidence="9">1.13.11.53</ecNumber>
    </alternativeName>
</protein>
<keyword evidence="8 9" id="KW-0486">Methionine biosynthesis</keyword>
<dbReference type="SUPFAM" id="SSF51182">
    <property type="entry name" value="RmlC-like cupins"/>
    <property type="match status" value="1"/>
</dbReference>
<dbReference type="InterPro" id="IPR023956">
    <property type="entry name" value="ARD_bac"/>
</dbReference>
<dbReference type="PANTHER" id="PTHR23418:SF0">
    <property type="entry name" value="ACIREDUCTONE DIOXYGENASE"/>
    <property type="match status" value="1"/>
</dbReference>
<feature type="binding site" evidence="9">
    <location>
        <position position="98"/>
    </location>
    <ligand>
        <name>Ni(2+)</name>
        <dbReference type="ChEBI" id="CHEBI:49786"/>
    </ligand>
</feature>
<comment type="cofactor">
    <cofactor evidence="9">
        <name>Fe(2+)</name>
        <dbReference type="ChEBI" id="CHEBI:29033"/>
    </cofactor>
    <text evidence="9">Binds 1 Fe(2+) cation per monomer.</text>
</comment>
<dbReference type="PANTHER" id="PTHR23418">
    <property type="entry name" value="ACIREDUCTONE DIOXYGENASE"/>
    <property type="match status" value="1"/>
</dbReference>
<evidence type="ECO:0000256" key="6">
    <source>
        <dbReference type="ARBA" id="ARBA00023002"/>
    </source>
</evidence>
<comment type="function">
    <text evidence="9">Catalyzes 2 different reactions between oxygene and the acireductone 1,2-dihydroxy-3-keto-5-methylthiopentene (DHK-MTPene) depending upon the metal bound in the active site. Fe-containing acireductone dioxygenase (Fe-ARD) produces formate and 2-keto-4-methylthiobutyrate (KMTB), the alpha-ketoacid precursor of methionine in the methionine recycle pathway. Ni-containing acireductone dioxygenase (Ni-ARD) produces methylthiopropionate, carbon monoxide and formate, and does not lie on the methionine recycle pathway.</text>
</comment>
<proteinExistence type="inferred from homology"/>
<keyword evidence="4 9" id="KW-0479">Metal-binding</keyword>
<gene>
    <name evidence="9" type="primary">mtnD</name>
    <name evidence="10" type="ORF">SOO65_17980</name>
</gene>
<evidence type="ECO:0000313" key="10">
    <source>
        <dbReference type="EMBL" id="WPU64586.1"/>
    </source>
</evidence>
<evidence type="ECO:0000313" key="11">
    <source>
        <dbReference type="Proteomes" id="UP001324634"/>
    </source>
</evidence>
<dbReference type="KEGG" id="psti:SOO65_17980"/>
<comment type="pathway">
    <text evidence="9">Amino-acid biosynthesis; L-methionine biosynthesis via salvage pathway; L-methionine from S-methyl-5-thio-alpha-D-ribose 1-phosphate: step 5/6.</text>
</comment>
<dbReference type="EMBL" id="CP139487">
    <property type="protein sequence ID" value="WPU64586.1"/>
    <property type="molecule type" value="Genomic_DNA"/>
</dbReference>
<dbReference type="EC" id="1.13.11.54" evidence="9"/>
<dbReference type="Gene3D" id="2.60.120.10">
    <property type="entry name" value="Jelly Rolls"/>
    <property type="match status" value="1"/>
</dbReference>
<evidence type="ECO:0000256" key="7">
    <source>
        <dbReference type="ARBA" id="ARBA00023004"/>
    </source>
</evidence>
<feature type="binding site" evidence="9">
    <location>
        <position position="92"/>
    </location>
    <ligand>
        <name>Fe(2+)</name>
        <dbReference type="ChEBI" id="CHEBI:29033"/>
    </ligand>
</feature>
<dbReference type="GO" id="GO:0016151">
    <property type="term" value="F:nickel cation binding"/>
    <property type="evidence" value="ECO:0007669"/>
    <property type="project" value="UniProtKB-UniRule"/>
</dbReference>